<dbReference type="EMBL" id="CP060490">
    <property type="protein sequence ID" value="QNL44960.1"/>
    <property type="molecule type" value="Genomic_DNA"/>
</dbReference>
<dbReference type="HAMAP" id="MF_00658">
    <property type="entry name" value="23SrRNA_methyltr_H"/>
    <property type="match status" value="1"/>
</dbReference>
<dbReference type="GO" id="GO:0070038">
    <property type="term" value="F:rRNA (pseudouridine-N3-)-methyltransferase activity"/>
    <property type="evidence" value="ECO:0007669"/>
    <property type="project" value="UniProtKB-UniRule"/>
</dbReference>
<dbReference type="CDD" id="cd18081">
    <property type="entry name" value="RlmH-like"/>
    <property type="match status" value="1"/>
</dbReference>
<evidence type="ECO:0000256" key="3">
    <source>
        <dbReference type="ARBA" id="ARBA00022603"/>
    </source>
</evidence>
<dbReference type="PIRSF" id="PIRSF004505">
    <property type="entry name" value="MT_bac"/>
    <property type="match status" value="1"/>
</dbReference>
<evidence type="ECO:0000313" key="9">
    <source>
        <dbReference type="Proteomes" id="UP000515960"/>
    </source>
</evidence>
<gene>
    <name evidence="7 8" type="primary">rlmH</name>
    <name evidence="8" type="ORF">H8790_02650</name>
</gene>
<keyword evidence="2 7" id="KW-0698">rRNA processing</keyword>
<keyword evidence="5 7" id="KW-0949">S-adenosyl-L-methionine</keyword>
<feature type="binding site" evidence="7">
    <location>
        <position position="109"/>
    </location>
    <ligand>
        <name>S-adenosyl-L-methionine</name>
        <dbReference type="ChEBI" id="CHEBI:59789"/>
    </ligand>
</feature>
<dbReference type="NCBIfam" id="NF000985">
    <property type="entry name" value="PRK00103.1-3"/>
    <property type="match status" value="1"/>
</dbReference>
<dbReference type="Pfam" id="PF02590">
    <property type="entry name" value="SPOUT_MTase"/>
    <property type="match status" value="1"/>
</dbReference>
<proteinExistence type="inferred from homology"/>
<dbReference type="InterPro" id="IPR029026">
    <property type="entry name" value="tRNA_m1G_MTases_N"/>
</dbReference>
<feature type="binding site" evidence="7">
    <location>
        <position position="77"/>
    </location>
    <ligand>
        <name>S-adenosyl-L-methionine</name>
        <dbReference type="ChEBI" id="CHEBI:59789"/>
    </ligand>
</feature>
<comment type="subunit">
    <text evidence="7">Homodimer.</text>
</comment>
<dbReference type="PANTHER" id="PTHR33603:SF1">
    <property type="entry name" value="RIBOSOMAL RNA LARGE SUBUNIT METHYLTRANSFERASE H"/>
    <property type="match status" value="1"/>
</dbReference>
<dbReference type="Gene3D" id="3.40.1280.10">
    <property type="match status" value="1"/>
</dbReference>
<dbReference type="SUPFAM" id="SSF75217">
    <property type="entry name" value="alpha/beta knot"/>
    <property type="match status" value="1"/>
</dbReference>
<evidence type="ECO:0000256" key="4">
    <source>
        <dbReference type="ARBA" id="ARBA00022679"/>
    </source>
</evidence>
<name>A0A7G9B5X9_9FIRM</name>
<comment type="catalytic activity">
    <reaction evidence="7">
        <text>pseudouridine(1915) in 23S rRNA + S-adenosyl-L-methionine = N(3)-methylpseudouridine(1915) in 23S rRNA + S-adenosyl-L-homocysteine + H(+)</text>
        <dbReference type="Rhea" id="RHEA:42752"/>
        <dbReference type="Rhea" id="RHEA-COMP:10221"/>
        <dbReference type="Rhea" id="RHEA-COMP:10222"/>
        <dbReference type="ChEBI" id="CHEBI:15378"/>
        <dbReference type="ChEBI" id="CHEBI:57856"/>
        <dbReference type="ChEBI" id="CHEBI:59789"/>
        <dbReference type="ChEBI" id="CHEBI:65314"/>
        <dbReference type="ChEBI" id="CHEBI:74486"/>
        <dbReference type="EC" id="2.1.1.177"/>
    </reaction>
</comment>
<dbReference type="RefSeq" id="WP_187333479.1">
    <property type="nucleotide sequence ID" value="NZ_CP060490.1"/>
</dbReference>
<protein>
    <recommendedName>
        <fullName evidence="7">Ribosomal RNA large subunit methyltransferase H</fullName>
        <ecNumber evidence="7">2.1.1.177</ecNumber>
    </recommendedName>
    <alternativeName>
        <fullName evidence="7">23S rRNA (pseudouridine1915-N3)-methyltransferase</fullName>
    </alternativeName>
    <alternativeName>
        <fullName evidence="7">23S rRNA m3Psi1915 methyltransferase</fullName>
    </alternativeName>
    <alternativeName>
        <fullName evidence="7">rRNA (pseudouridine-N3-)-methyltransferase RlmH</fullName>
    </alternativeName>
</protein>
<sequence length="160" mass="18157">MQKITLLCVGKLKEKFYAEAAAEYVKRLRRYCDLTILELPEERLPENPSQAQIDAALLKEAGAIREKLPPSSSVIALCIEGRMRSSEELAQLMATWANRGEKQLVFLIGGSFGLHPSIKAQAWAQLSMSPMTFPHHLARVMLLEQIYRAYQIQAKTKYHK</sequence>
<evidence type="ECO:0000256" key="1">
    <source>
        <dbReference type="ARBA" id="ARBA00022490"/>
    </source>
</evidence>
<dbReference type="PANTHER" id="PTHR33603">
    <property type="entry name" value="METHYLTRANSFERASE"/>
    <property type="match status" value="1"/>
</dbReference>
<dbReference type="InterPro" id="IPR029028">
    <property type="entry name" value="Alpha/beta_knot_MTases"/>
</dbReference>
<reference evidence="8 9" key="1">
    <citation type="submission" date="2020-08" db="EMBL/GenBank/DDBJ databases">
        <authorList>
            <person name="Liu C."/>
            <person name="Sun Q."/>
        </authorList>
    </citation>
    <scope>NUCLEOTIDE SEQUENCE [LARGE SCALE GENOMIC DNA]</scope>
    <source>
        <strain evidence="8 9">NSJ-62</strain>
    </source>
</reference>
<keyword evidence="1 7" id="KW-0963">Cytoplasm</keyword>
<evidence type="ECO:0000313" key="8">
    <source>
        <dbReference type="EMBL" id="QNL44960.1"/>
    </source>
</evidence>
<dbReference type="AlphaFoldDB" id="A0A7G9B5X9"/>
<keyword evidence="4 7" id="KW-0808">Transferase</keyword>
<feature type="binding site" evidence="7">
    <location>
        <begin position="128"/>
        <end position="133"/>
    </location>
    <ligand>
        <name>S-adenosyl-L-methionine</name>
        <dbReference type="ChEBI" id="CHEBI:59789"/>
    </ligand>
</feature>
<comment type="function">
    <text evidence="7">Specifically methylates the pseudouridine at position 1915 (m3Psi1915) in 23S rRNA.</text>
</comment>
<dbReference type="EC" id="2.1.1.177" evidence="7"/>
<comment type="subcellular location">
    <subcellularLocation>
        <location evidence="7">Cytoplasm</location>
    </subcellularLocation>
</comment>
<keyword evidence="9" id="KW-1185">Reference proteome</keyword>
<accession>A0A7G9B5X9</accession>
<comment type="similarity">
    <text evidence="6 7">Belongs to the RNA methyltransferase RlmH family.</text>
</comment>
<evidence type="ECO:0000256" key="6">
    <source>
        <dbReference type="ARBA" id="ARBA00038303"/>
    </source>
</evidence>
<evidence type="ECO:0000256" key="5">
    <source>
        <dbReference type="ARBA" id="ARBA00022691"/>
    </source>
</evidence>
<dbReference type="InterPro" id="IPR003742">
    <property type="entry name" value="RlmH-like"/>
</dbReference>
<dbReference type="Proteomes" id="UP000515960">
    <property type="component" value="Chromosome"/>
</dbReference>
<evidence type="ECO:0000256" key="2">
    <source>
        <dbReference type="ARBA" id="ARBA00022552"/>
    </source>
</evidence>
<keyword evidence="3 7" id="KW-0489">Methyltransferase</keyword>
<organism evidence="8 9">
    <name type="scientific">Oscillibacter hominis</name>
    <dbReference type="NCBI Taxonomy" id="2763056"/>
    <lineage>
        <taxon>Bacteria</taxon>
        <taxon>Bacillati</taxon>
        <taxon>Bacillota</taxon>
        <taxon>Clostridia</taxon>
        <taxon>Eubacteriales</taxon>
        <taxon>Oscillospiraceae</taxon>
        <taxon>Oscillibacter</taxon>
    </lineage>
</organism>
<dbReference type="KEGG" id="ohi:H8790_02650"/>
<dbReference type="GO" id="GO:0005737">
    <property type="term" value="C:cytoplasm"/>
    <property type="evidence" value="ECO:0007669"/>
    <property type="project" value="UniProtKB-SubCell"/>
</dbReference>
<evidence type="ECO:0000256" key="7">
    <source>
        <dbReference type="HAMAP-Rule" id="MF_00658"/>
    </source>
</evidence>